<protein>
    <submittedName>
        <fullName evidence="1">Uncharacterized protein</fullName>
    </submittedName>
</protein>
<gene>
    <name evidence="1" type="ORF">E2C01_101444</name>
</gene>
<dbReference type="EMBL" id="VSRR010147203">
    <property type="protein sequence ID" value="MPD05686.1"/>
    <property type="molecule type" value="Genomic_DNA"/>
</dbReference>
<dbReference type="Proteomes" id="UP000324222">
    <property type="component" value="Unassembled WGS sequence"/>
</dbReference>
<evidence type="ECO:0000313" key="1">
    <source>
        <dbReference type="EMBL" id="MPD05686.1"/>
    </source>
</evidence>
<reference evidence="1 2" key="1">
    <citation type="submission" date="2019-05" db="EMBL/GenBank/DDBJ databases">
        <title>Another draft genome of Portunus trituberculatus and its Hox gene families provides insights of decapod evolution.</title>
        <authorList>
            <person name="Jeong J.-H."/>
            <person name="Song I."/>
            <person name="Kim S."/>
            <person name="Choi T."/>
            <person name="Kim D."/>
            <person name="Ryu S."/>
            <person name="Kim W."/>
        </authorList>
    </citation>
    <scope>NUCLEOTIDE SEQUENCE [LARGE SCALE GENOMIC DNA]</scope>
    <source>
        <tissue evidence="1">Muscle</tissue>
    </source>
</reference>
<dbReference type="AlphaFoldDB" id="A0A5B7KFQ7"/>
<name>A0A5B7KFQ7_PORTR</name>
<evidence type="ECO:0000313" key="2">
    <source>
        <dbReference type="Proteomes" id="UP000324222"/>
    </source>
</evidence>
<keyword evidence="2" id="KW-1185">Reference proteome</keyword>
<organism evidence="1 2">
    <name type="scientific">Portunus trituberculatus</name>
    <name type="common">Swimming crab</name>
    <name type="synonym">Neptunus trituberculatus</name>
    <dbReference type="NCBI Taxonomy" id="210409"/>
    <lineage>
        <taxon>Eukaryota</taxon>
        <taxon>Metazoa</taxon>
        <taxon>Ecdysozoa</taxon>
        <taxon>Arthropoda</taxon>
        <taxon>Crustacea</taxon>
        <taxon>Multicrustacea</taxon>
        <taxon>Malacostraca</taxon>
        <taxon>Eumalacostraca</taxon>
        <taxon>Eucarida</taxon>
        <taxon>Decapoda</taxon>
        <taxon>Pleocyemata</taxon>
        <taxon>Brachyura</taxon>
        <taxon>Eubrachyura</taxon>
        <taxon>Portunoidea</taxon>
        <taxon>Portunidae</taxon>
        <taxon>Portuninae</taxon>
        <taxon>Portunus</taxon>
    </lineage>
</organism>
<proteinExistence type="predicted"/>
<sequence>MFLDTRQYSIHFTSSTCVHFTSSSHPHTTACCSPVSRRSPVRQLAEGVAGKQTRCSRGGARCMCPGRPYRDFSVMSVQHQTL</sequence>
<comment type="caution">
    <text evidence="1">The sequence shown here is derived from an EMBL/GenBank/DDBJ whole genome shotgun (WGS) entry which is preliminary data.</text>
</comment>
<accession>A0A5B7KFQ7</accession>